<keyword evidence="2" id="KW-1185">Reference proteome</keyword>
<organism evidence="1 2">
    <name type="scientific">Plakobranchus ocellatus</name>
    <dbReference type="NCBI Taxonomy" id="259542"/>
    <lineage>
        <taxon>Eukaryota</taxon>
        <taxon>Metazoa</taxon>
        <taxon>Spiralia</taxon>
        <taxon>Lophotrochozoa</taxon>
        <taxon>Mollusca</taxon>
        <taxon>Gastropoda</taxon>
        <taxon>Heterobranchia</taxon>
        <taxon>Euthyneura</taxon>
        <taxon>Panpulmonata</taxon>
        <taxon>Sacoglossa</taxon>
        <taxon>Placobranchoidea</taxon>
        <taxon>Plakobranchidae</taxon>
        <taxon>Plakobranchus</taxon>
    </lineage>
</organism>
<evidence type="ECO:0000313" key="2">
    <source>
        <dbReference type="Proteomes" id="UP000735302"/>
    </source>
</evidence>
<protein>
    <submittedName>
        <fullName evidence="1">Uncharacterized protein</fullName>
    </submittedName>
</protein>
<dbReference type="Proteomes" id="UP000735302">
    <property type="component" value="Unassembled WGS sequence"/>
</dbReference>
<dbReference type="EMBL" id="BLXT01005511">
    <property type="protein sequence ID" value="GFO23503.1"/>
    <property type="molecule type" value="Genomic_DNA"/>
</dbReference>
<name>A0AAV4BXI1_9GAST</name>
<reference evidence="1 2" key="1">
    <citation type="journal article" date="2021" name="Elife">
        <title>Chloroplast acquisition without the gene transfer in kleptoplastic sea slugs, Plakobranchus ocellatus.</title>
        <authorList>
            <person name="Maeda T."/>
            <person name="Takahashi S."/>
            <person name="Yoshida T."/>
            <person name="Shimamura S."/>
            <person name="Takaki Y."/>
            <person name="Nagai Y."/>
            <person name="Toyoda A."/>
            <person name="Suzuki Y."/>
            <person name="Arimoto A."/>
            <person name="Ishii H."/>
            <person name="Satoh N."/>
            <person name="Nishiyama T."/>
            <person name="Hasebe M."/>
            <person name="Maruyama T."/>
            <person name="Minagawa J."/>
            <person name="Obokata J."/>
            <person name="Shigenobu S."/>
        </authorList>
    </citation>
    <scope>NUCLEOTIDE SEQUENCE [LARGE SCALE GENOMIC DNA]</scope>
</reference>
<dbReference type="AlphaFoldDB" id="A0AAV4BXI1"/>
<comment type="caution">
    <text evidence="1">The sequence shown here is derived from an EMBL/GenBank/DDBJ whole genome shotgun (WGS) entry which is preliminary data.</text>
</comment>
<evidence type="ECO:0000313" key="1">
    <source>
        <dbReference type="EMBL" id="GFO23503.1"/>
    </source>
</evidence>
<accession>A0AAV4BXI1</accession>
<proteinExistence type="predicted"/>
<sequence length="78" mass="8715">MMSPTHMVGSPDPVTTSHVTVVRSLPGYPGIVCRMGERIHHWGLGEMSTLCVNSGRDWPCGNICTDQNRSNNPHWKRQ</sequence>
<gene>
    <name evidence="1" type="ORF">PoB_005000800</name>
</gene>